<dbReference type="InterPro" id="IPR011032">
    <property type="entry name" value="GroES-like_sf"/>
</dbReference>
<evidence type="ECO:0000313" key="2">
    <source>
        <dbReference type="EMBL" id="QQK82023.1"/>
    </source>
</evidence>
<dbReference type="Pfam" id="PF08240">
    <property type="entry name" value="ADH_N"/>
    <property type="match status" value="1"/>
</dbReference>
<evidence type="ECO:0000313" key="3">
    <source>
        <dbReference type="Proteomes" id="UP000595349"/>
    </source>
</evidence>
<dbReference type="Proteomes" id="UP000595349">
    <property type="component" value="Chromosome"/>
</dbReference>
<name>A0A7T7CH99_9BACI</name>
<organism evidence="2 3">
    <name type="scientific">Salicibibacter cibi</name>
    <dbReference type="NCBI Taxonomy" id="2743001"/>
    <lineage>
        <taxon>Bacteria</taxon>
        <taxon>Bacillati</taxon>
        <taxon>Bacillota</taxon>
        <taxon>Bacilli</taxon>
        <taxon>Bacillales</taxon>
        <taxon>Bacillaceae</taxon>
        <taxon>Salicibibacter</taxon>
    </lineage>
</organism>
<feature type="domain" description="Alcohol dehydrogenase-like N-terminal" evidence="1">
    <location>
        <begin position="2"/>
        <end position="47"/>
    </location>
</feature>
<dbReference type="EMBL" id="CP054706">
    <property type="protein sequence ID" value="QQK82023.1"/>
    <property type="molecule type" value="Genomic_DNA"/>
</dbReference>
<evidence type="ECO:0000259" key="1">
    <source>
        <dbReference type="Pfam" id="PF08240"/>
    </source>
</evidence>
<keyword evidence="3" id="KW-1185">Reference proteome</keyword>
<dbReference type="Gene3D" id="3.90.180.10">
    <property type="entry name" value="Medium-chain alcohol dehydrogenases, catalytic domain"/>
    <property type="match status" value="1"/>
</dbReference>
<sequence length="69" mass="7645">MLLNVRCSNVCGSEIHIWRGEHPTKKTGVLGHEMVGEVESLEEGVVSDFAGANLKVDDRINLFSDMLEM</sequence>
<dbReference type="KEGG" id="scib:HUG20_16150"/>
<dbReference type="SUPFAM" id="SSF50129">
    <property type="entry name" value="GroES-like"/>
    <property type="match status" value="1"/>
</dbReference>
<reference evidence="2 3" key="1">
    <citation type="submission" date="2020-06" db="EMBL/GenBank/DDBJ databases">
        <title>Genomic analysis of Salicibibacter sp. NKC21-4.</title>
        <authorList>
            <person name="Oh Y.J."/>
        </authorList>
    </citation>
    <scope>NUCLEOTIDE SEQUENCE [LARGE SCALE GENOMIC DNA]</scope>
    <source>
        <strain evidence="2 3">NKC21-4</strain>
    </source>
</reference>
<dbReference type="RefSeq" id="WP_200090552.1">
    <property type="nucleotide sequence ID" value="NZ_CP054706.1"/>
</dbReference>
<gene>
    <name evidence="2" type="ORF">HUG20_16150</name>
</gene>
<dbReference type="InterPro" id="IPR013154">
    <property type="entry name" value="ADH-like_N"/>
</dbReference>
<accession>A0A7T7CH99</accession>
<dbReference type="AlphaFoldDB" id="A0A7T7CH99"/>
<proteinExistence type="predicted"/>
<protein>
    <submittedName>
        <fullName evidence="2">Alcohol dehydrogenase catalytic domain-containing protein</fullName>
    </submittedName>
</protein>